<dbReference type="OrthoDB" id="5417844at2759"/>
<dbReference type="AlphaFoldDB" id="A0A6A6HRG7"/>
<evidence type="ECO:0000256" key="3">
    <source>
        <dbReference type="ARBA" id="ARBA00022989"/>
    </source>
</evidence>
<gene>
    <name evidence="9" type="ORF">BU26DRAFT_526047</name>
</gene>
<reference evidence="9" key="1">
    <citation type="journal article" date="2020" name="Stud. Mycol.">
        <title>101 Dothideomycetes genomes: a test case for predicting lifestyles and emergence of pathogens.</title>
        <authorList>
            <person name="Haridas S."/>
            <person name="Albert R."/>
            <person name="Binder M."/>
            <person name="Bloem J."/>
            <person name="Labutti K."/>
            <person name="Salamov A."/>
            <person name="Andreopoulos B."/>
            <person name="Baker S."/>
            <person name="Barry K."/>
            <person name="Bills G."/>
            <person name="Bluhm B."/>
            <person name="Cannon C."/>
            <person name="Castanera R."/>
            <person name="Culley D."/>
            <person name="Daum C."/>
            <person name="Ezra D."/>
            <person name="Gonzalez J."/>
            <person name="Henrissat B."/>
            <person name="Kuo A."/>
            <person name="Liang C."/>
            <person name="Lipzen A."/>
            <person name="Lutzoni F."/>
            <person name="Magnuson J."/>
            <person name="Mondo S."/>
            <person name="Nolan M."/>
            <person name="Ohm R."/>
            <person name="Pangilinan J."/>
            <person name="Park H.-J."/>
            <person name="Ramirez L."/>
            <person name="Alfaro M."/>
            <person name="Sun H."/>
            <person name="Tritt A."/>
            <person name="Yoshinaga Y."/>
            <person name="Zwiers L.-H."/>
            <person name="Turgeon B."/>
            <person name="Goodwin S."/>
            <person name="Spatafora J."/>
            <person name="Crous P."/>
            <person name="Grigoriev I."/>
        </authorList>
    </citation>
    <scope>NUCLEOTIDE SEQUENCE</scope>
    <source>
        <strain evidence="9">CBS 122368</strain>
    </source>
</reference>
<dbReference type="RefSeq" id="XP_033675402.1">
    <property type="nucleotide sequence ID" value="XM_033830651.1"/>
</dbReference>
<dbReference type="InterPro" id="IPR052337">
    <property type="entry name" value="SAT4-like"/>
</dbReference>
<keyword evidence="3 7" id="KW-1133">Transmembrane helix</keyword>
<evidence type="ECO:0000256" key="5">
    <source>
        <dbReference type="ARBA" id="ARBA00038359"/>
    </source>
</evidence>
<feature type="transmembrane region" description="Helical" evidence="7">
    <location>
        <begin position="131"/>
        <end position="154"/>
    </location>
</feature>
<dbReference type="PANTHER" id="PTHR33048:SF47">
    <property type="entry name" value="INTEGRAL MEMBRANE PROTEIN-RELATED"/>
    <property type="match status" value="1"/>
</dbReference>
<proteinExistence type="inferred from homology"/>
<dbReference type="Pfam" id="PF20684">
    <property type="entry name" value="Fung_rhodopsin"/>
    <property type="match status" value="1"/>
</dbReference>
<organism evidence="9 10">
    <name type="scientific">Trematosphaeria pertusa</name>
    <dbReference type="NCBI Taxonomy" id="390896"/>
    <lineage>
        <taxon>Eukaryota</taxon>
        <taxon>Fungi</taxon>
        <taxon>Dikarya</taxon>
        <taxon>Ascomycota</taxon>
        <taxon>Pezizomycotina</taxon>
        <taxon>Dothideomycetes</taxon>
        <taxon>Pleosporomycetidae</taxon>
        <taxon>Pleosporales</taxon>
        <taxon>Massarineae</taxon>
        <taxon>Trematosphaeriaceae</taxon>
        <taxon>Trematosphaeria</taxon>
    </lineage>
</organism>
<evidence type="ECO:0000256" key="4">
    <source>
        <dbReference type="ARBA" id="ARBA00023136"/>
    </source>
</evidence>
<feature type="compositionally biased region" description="Polar residues" evidence="6">
    <location>
        <begin position="287"/>
        <end position="303"/>
    </location>
</feature>
<keyword evidence="10" id="KW-1185">Reference proteome</keyword>
<evidence type="ECO:0000259" key="8">
    <source>
        <dbReference type="Pfam" id="PF20684"/>
    </source>
</evidence>
<evidence type="ECO:0000256" key="7">
    <source>
        <dbReference type="SAM" id="Phobius"/>
    </source>
</evidence>
<comment type="similarity">
    <text evidence="5">Belongs to the SAT4 family.</text>
</comment>
<feature type="region of interest" description="Disordered" evidence="6">
    <location>
        <begin position="287"/>
        <end position="315"/>
    </location>
</feature>
<feature type="transmembrane region" description="Helical" evidence="7">
    <location>
        <begin position="174"/>
        <end position="197"/>
    </location>
</feature>
<accession>A0A6A6HRG7</accession>
<evidence type="ECO:0000256" key="6">
    <source>
        <dbReference type="SAM" id="MobiDB-lite"/>
    </source>
</evidence>
<comment type="subcellular location">
    <subcellularLocation>
        <location evidence="1">Membrane</location>
        <topology evidence="1">Multi-pass membrane protein</topology>
    </subcellularLocation>
</comment>
<feature type="transmembrane region" description="Helical" evidence="7">
    <location>
        <begin position="209"/>
        <end position="231"/>
    </location>
</feature>
<dbReference type="GeneID" id="54583981"/>
<evidence type="ECO:0000313" key="9">
    <source>
        <dbReference type="EMBL" id="KAF2240398.1"/>
    </source>
</evidence>
<evidence type="ECO:0000313" key="10">
    <source>
        <dbReference type="Proteomes" id="UP000800094"/>
    </source>
</evidence>
<protein>
    <recommendedName>
        <fullName evidence="8">Rhodopsin domain-containing protein</fullName>
    </recommendedName>
</protein>
<feature type="domain" description="Rhodopsin" evidence="8">
    <location>
        <begin position="38"/>
        <end position="275"/>
    </location>
</feature>
<keyword evidence="2 7" id="KW-0812">Transmembrane</keyword>
<feature type="transmembrane region" description="Helical" evidence="7">
    <location>
        <begin position="20"/>
        <end position="38"/>
    </location>
</feature>
<name>A0A6A6HRG7_9PLEO</name>
<dbReference type="Proteomes" id="UP000800094">
    <property type="component" value="Unassembled WGS sequence"/>
</dbReference>
<sequence length="392" mass="43539">MATIAPEESLEAYRRRLDGVAYSTYILIMILVPLKLYCRKRSGGWKNIRLDDYMSIISLLVANGFFYVCIIGMRKSLGMHVTSILDPFQIIDFLRNVFIAQLLYVVGIATIKFTVLAFYWRLFAVNARIAIYIVTFMAVGWLIALIFLVVFACLPVQASWDITITDAKCVELRSIYIGGSVPNVITDLILVSMPLPYVWRLHAPLAQRIVLAGMFALGTFIAVVSLVRLIIFLQIPIGTSGDVTYNFREIIIWSIVEINIGLTCACLPSLKPVLSMLGLNKLFSSNGSRPSNVKSPGPSSNFPSHRGTGASSRVRKNKANHGLFSTLAGLTKIESDESVHKIMGDSHGKNNVEIEMSRLSNDSSQRNAPQGGISVQKDWSVFVDERTTHDRV</sequence>
<dbReference type="EMBL" id="ML987218">
    <property type="protein sequence ID" value="KAF2240398.1"/>
    <property type="molecule type" value="Genomic_DNA"/>
</dbReference>
<dbReference type="GO" id="GO:0016020">
    <property type="term" value="C:membrane"/>
    <property type="evidence" value="ECO:0007669"/>
    <property type="project" value="UniProtKB-SubCell"/>
</dbReference>
<evidence type="ECO:0000256" key="2">
    <source>
        <dbReference type="ARBA" id="ARBA00022692"/>
    </source>
</evidence>
<evidence type="ECO:0000256" key="1">
    <source>
        <dbReference type="ARBA" id="ARBA00004141"/>
    </source>
</evidence>
<dbReference type="InterPro" id="IPR049326">
    <property type="entry name" value="Rhodopsin_dom_fungi"/>
</dbReference>
<keyword evidence="4 7" id="KW-0472">Membrane</keyword>
<feature type="transmembrane region" description="Helical" evidence="7">
    <location>
        <begin position="93"/>
        <end position="119"/>
    </location>
</feature>
<feature type="transmembrane region" description="Helical" evidence="7">
    <location>
        <begin position="50"/>
        <end position="73"/>
    </location>
</feature>
<dbReference type="PANTHER" id="PTHR33048">
    <property type="entry name" value="PTH11-LIKE INTEGRAL MEMBRANE PROTEIN (AFU_ORTHOLOGUE AFUA_5G11245)"/>
    <property type="match status" value="1"/>
</dbReference>